<reference evidence="5 6" key="1">
    <citation type="submission" date="2017-06" db="EMBL/GenBank/DDBJ databases">
        <title>Complete genome sequence of Nitrospirillum amazonense strain CBAmC, an endophytic nitrogen-fixing and plant growth-promoting bacterium, isolated from sugarcane.</title>
        <authorList>
            <person name="Schwab S."/>
            <person name="dos Santos Teixeira K.R."/>
            <person name="Simoes Araujo J.L."/>
            <person name="Soares Vidal M."/>
            <person name="Borges de Freitas H.R."/>
            <person name="Rivello Crivelaro A.L."/>
            <person name="Bueno de Camargo Nunes A."/>
            <person name="dos Santos C.M."/>
            <person name="Palmeira da Silva Rosa D."/>
            <person name="da Silva Padilha D."/>
            <person name="da Silva E."/>
            <person name="Araujo Terra L."/>
            <person name="Soares Mendes V."/>
            <person name="Farinelli L."/>
            <person name="Magalhaes Cruz L."/>
            <person name="Baldani J.I."/>
        </authorList>
    </citation>
    <scope>NUCLEOTIDE SEQUENCE [LARGE SCALE GENOMIC DNA]</scope>
    <source>
        <strain evidence="5 6">CBAmC</strain>
    </source>
</reference>
<feature type="chain" id="PRO_5011827244" description="Carboxylic ester hydrolase" evidence="3">
    <location>
        <begin position="23"/>
        <end position="545"/>
    </location>
</feature>
<dbReference type="InterPro" id="IPR002018">
    <property type="entry name" value="CarbesteraseB"/>
</dbReference>
<dbReference type="GO" id="GO:0016787">
    <property type="term" value="F:hydrolase activity"/>
    <property type="evidence" value="ECO:0007669"/>
    <property type="project" value="UniProtKB-KW"/>
</dbReference>
<dbReference type="Proteomes" id="UP000197153">
    <property type="component" value="Chromosome 3"/>
</dbReference>
<evidence type="ECO:0000256" key="3">
    <source>
        <dbReference type="RuleBase" id="RU361235"/>
    </source>
</evidence>
<organism evidence="5 6">
    <name type="scientific">Nitrospirillum viridazoti CBAmc</name>
    <dbReference type="NCBI Taxonomy" id="1441467"/>
    <lineage>
        <taxon>Bacteria</taxon>
        <taxon>Pseudomonadati</taxon>
        <taxon>Pseudomonadota</taxon>
        <taxon>Alphaproteobacteria</taxon>
        <taxon>Rhodospirillales</taxon>
        <taxon>Azospirillaceae</taxon>
        <taxon>Nitrospirillum</taxon>
        <taxon>Nitrospirillum viridazoti</taxon>
    </lineage>
</organism>
<dbReference type="EC" id="3.1.1.-" evidence="3"/>
<name>A0A248K0N6_9PROT</name>
<dbReference type="SUPFAM" id="SSF53474">
    <property type="entry name" value="alpha/beta-Hydrolases"/>
    <property type="match status" value="1"/>
</dbReference>
<dbReference type="EMBL" id="CP022112">
    <property type="protein sequence ID" value="ASG24537.1"/>
    <property type="molecule type" value="Genomic_DNA"/>
</dbReference>
<accession>A0A248K0N6</accession>
<dbReference type="InterPro" id="IPR029058">
    <property type="entry name" value="AB_hydrolase_fold"/>
</dbReference>
<evidence type="ECO:0000313" key="6">
    <source>
        <dbReference type="Proteomes" id="UP000197153"/>
    </source>
</evidence>
<evidence type="ECO:0000259" key="4">
    <source>
        <dbReference type="Pfam" id="PF00135"/>
    </source>
</evidence>
<proteinExistence type="inferred from homology"/>
<feature type="signal peptide" evidence="3">
    <location>
        <begin position="1"/>
        <end position="22"/>
    </location>
</feature>
<dbReference type="PROSITE" id="PS00122">
    <property type="entry name" value="CARBOXYLESTERASE_B_1"/>
    <property type="match status" value="1"/>
</dbReference>
<dbReference type="InterPro" id="IPR050309">
    <property type="entry name" value="Type-B_Carboxylest/Lipase"/>
</dbReference>
<evidence type="ECO:0000313" key="5">
    <source>
        <dbReference type="EMBL" id="ASG24537.1"/>
    </source>
</evidence>
<dbReference type="InterPro" id="IPR019826">
    <property type="entry name" value="Carboxylesterase_B_AS"/>
</dbReference>
<comment type="similarity">
    <text evidence="1 3">Belongs to the type-B carboxylesterase/lipase family.</text>
</comment>
<dbReference type="PANTHER" id="PTHR11559">
    <property type="entry name" value="CARBOXYLESTERASE"/>
    <property type="match status" value="1"/>
</dbReference>
<sequence length="545" mass="58014">MRLFLRLGACAAAALLSFGAMAEDNPTVRAPAGSVAGRSSGDLNVFKGIPYAKPPVGPLRWKAPEALPSWTGVRDAGAPGLACVQPKAAGTTVYTSPPPAMGEDCLTLNITAPKRAKSAPVLVWIHGGTLLNGYGFNEMYDGAALARRGVIVVSINYRLSVLGYMAHPGLSAENPDGISGNYGLLDQIAALRWIHDNIAAFGGDPANVTVSGESAGALSVMYLMASPKAKGLFAKAVVESGYMISMPELKQPNHGEFAAEAIGSYIAGQVGATDVAALRAMDAETLVQAAAKVNYFPLGTVDGKVLTGQLVDVFDKGGQAPVPILAGFNSGEIRSLRWLIAPPPADAKAYEAMIRERYGDLADEFLRLYPATSTLEESELAATRDALYGWTAERLVRDQTRLGQPGYLYLFDHGYPAMDDKGLHSFHASEIPYVFGTMAHTPSYWPKAPDSPVERRLTAAMSDYWASFARDGKPVAEGLPAWPVFGQDEGYMAFTDTAQPGHKVMPGMYALHEATVCRRRAAGNLPWNWNTGVVSPVLPPHAEGC</sequence>
<protein>
    <recommendedName>
        <fullName evidence="3">Carboxylic ester hydrolase</fullName>
        <ecNumber evidence="3">3.1.1.-</ecNumber>
    </recommendedName>
</protein>
<dbReference type="KEGG" id="nao:Y958_27105"/>
<dbReference type="Gene3D" id="3.40.50.1820">
    <property type="entry name" value="alpha/beta hydrolase"/>
    <property type="match status" value="1"/>
</dbReference>
<dbReference type="RefSeq" id="WP_088874961.1">
    <property type="nucleotide sequence ID" value="NZ_CP022112.1"/>
</dbReference>
<dbReference type="AlphaFoldDB" id="A0A248K0N6"/>
<evidence type="ECO:0000256" key="1">
    <source>
        <dbReference type="ARBA" id="ARBA00005964"/>
    </source>
</evidence>
<dbReference type="Pfam" id="PF00135">
    <property type="entry name" value="COesterase"/>
    <property type="match status" value="1"/>
</dbReference>
<gene>
    <name evidence="5" type="ORF">Y958_27105</name>
</gene>
<keyword evidence="3" id="KW-0732">Signal</keyword>
<feature type="domain" description="Carboxylesterase type B" evidence="4">
    <location>
        <begin position="25"/>
        <end position="499"/>
    </location>
</feature>
<evidence type="ECO:0000256" key="2">
    <source>
        <dbReference type="ARBA" id="ARBA00022801"/>
    </source>
</evidence>
<keyword evidence="2 3" id="KW-0378">Hydrolase</keyword>
<keyword evidence="6" id="KW-1185">Reference proteome</keyword>